<protein>
    <recommendedName>
        <fullName evidence="3">(2Fe-2S) ferredoxin domain-containing protein</fullName>
    </recommendedName>
</protein>
<dbReference type="EMBL" id="AP028679">
    <property type="protein sequence ID" value="BEQ14963.1"/>
    <property type="molecule type" value="Genomic_DNA"/>
</dbReference>
<evidence type="ECO:0008006" key="3">
    <source>
        <dbReference type="Google" id="ProtNLM"/>
    </source>
</evidence>
<sequence length="97" mass="10642">MFLGLKFCGGCSPDYDRSEQVYRLAQVLDGLVELVSHEDPRAERVLVVMGCKNACADTQPLLGRELILVHGEDEFDQAIKRLRAVAKGAKNGLARGI</sequence>
<accession>A0AAU9ED05</accession>
<dbReference type="AlphaFoldDB" id="A0AAU9ED05"/>
<name>A0AAU9ED05_9BACT</name>
<evidence type="ECO:0000313" key="2">
    <source>
        <dbReference type="Proteomes" id="UP001366166"/>
    </source>
</evidence>
<reference evidence="2" key="1">
    <citation type="journal article" date="2023" name="Arch. Microbiol.">
        <title>Desulfoferula mesophilus gen. nov. sp. nov., a mesophilic sulfate-reducing bacterium isolated from a brackish lake sediment.</title>
        <authorList>
            <person name="Watanabe T."/>
            <person name="Yabe T."/>
            <person name="Tsuji J.M."/>
            <person name="Fukui M."/>
        </authorList>
    </citation>
    <scope>NUCLEOTIDE SEQUENCE [LARGE SCALE GENOMIC DNA]</scope>
    <source>
        <strain evidence="2">12FAK</strain>
    </source>
</reference>
<organism evidence="1 2">
    <name type="scientific">Desulfoferula mesophila</name>
    <dbReference type="NCBI Taxonomy" id="3058419"/>
    <lineage>
        <taxon>Bacteria</taxon>
        <taxon>Pseudomonadati</taxon>
        <taxon>Thermodesulfobacteriota</taxon>
        <taxon>Desulfarculia</taxon>
        <taxon>Desulfarculales</taxon>
        <taxon>Desulfarculaceae</taxon>
        <taxon>Desulfoferula</taxon>
    </lineage>
</organism>
<dbReference type="RefSeq" id="WP_338606634.1">
    <property type="nucleotide sequence ID" value="NZ_AP028679.1"/>
</dbReference>
<evidence type="ECO:0000313" key="1">
    <source>
        <dbReference type="EMBL" id="BEQ14963.1"/>
    </source>
</evidence>
<proteinExistence type="predicted"/>
<gene>
    <name evidence="1" type="ORF">FAK_20290</name>
</gene>
<keyword evidence="2" id="KW-1185">Reference proteome</keyword>
<dbReference type="Proteomes" id="UP001366166">
    <property type="component" value="Chromosome"/>
</dbReference>
<dbReference type="KEGG" id="dmp:FAK_20290"/>